<evidence type="ECO:0000313" key="4">
    <source>
        <dbReference type="Proteomes" id="UP000694888"/>
    </source>
</evidence>
<gene>
    <name evidence="5" type="primary">LOC106013247</name>
</gene>
<evidence type="ECO:0000256" key="1">
    <source>
        <dbReference type="ARBA" id="ARBA00008390"/>
    </source>
</evidence>
<evidence type="ECO:0000256" key="2">
    <source>
        <dbReference type="ARBA" id="ARBA00023121"/>
    </source>
</evidence>
<keyword evidence="2" id="KW-0446">Lipid-binding</keyword>
<keyword evidence="4" id="KW-1185">Reference proteome</keyword>
<organism evidence="4 5">
    <name type="scientific">Aplysia californica</name>
    <name type="common">California sea hare</name>
    <dbReference type="NCBI Taxonomy" id="6500"/>
    <lineage>
        <taxon>Eukaryota</taxon>
        <taxon>Metazoa</taxon>
        <taxon>Spiralia</taxon>
        <taxon>Lophotrochozoa</taxon>
        <taxon>Mollusca</taxon>
        <taxon>Gastropoda</taxon>
        <taxon>Heterobranchia</taxon>
        <taxon>Euthyneura</taxon>
        <taxon>Tectipleura</taxon>
        <taxon>Aplysiida</taxon>
        <taxon>Aplysioidea</taxon>
        <taxon>Aplysiidae</taxon>
        <taxon>Aplysia</taxon>
    </lineage>
</organism>
<dbReference type="InterPro" id="IPR000463">
    <property type="entry name" value="Fatty_acid-bd"/>
</dbReference>
<dbReference type="SUPFAM" id="SSF50814">
    <property type="entry name" value="Lipocalins"/>
    <property type="match status" value="1"/>
</dbReference>
<dbReference type="Gene3D" id="2.40.128.20">
    <property type="match status" value="1"/>
</dbReference>
<sequence length="148" mass="16560">MATLEQTITGITEKFAGKWKEVRSENLEAFFVEMGVNFLIRKMALQAKPEAEIIVNGTDISIGFKTTFKSDSFMYKLDEEVEITNDKGKFLCTLTYTDGKLVTKAAPSPGNNSKPMETVREINSDGEMETTFTVGQTVSKRIFARLPK</sequence>
<dbReference type="Pfam" id="PF00061">
    <property type="entry name" value="Lipocalin"/>
    <property type="match status" value="1"/>
</dbReference>
<dbReference type="PRINTS" id="PR00178">
    <property type="entry name" value="FATTYACIDBP"/>
</dbReference>
<dbReference type="PANTHER" id="PTHR11955">
    <property type="entry name" value="FATTY ACID BINDING PROTEIN"/>
    <property type="match status" value="1"/>
</dbReference>
<comment type="similarity">
    <text evidence="1">Belongs to the calycin superfamily. Fatty-acid binding protein (FABP) family.</text>
</comment>
<evidence type="ECO:0000259" key="3">
    <source>
        <dbReference type="Pfam" id="PF00061"/>
    </source>
</evidence>
<proteinExistence type="inferred from homology"/>
<dbReference type="GeneID" id="106013247"/>
<protein>
    <submittedName>
        <fullName evidence="5">Fatty acid-binding protein, adipocyte</fullName>
    </submittedName>
</protein>
<reference evidence="5" key="1">
    <citation type="submission" date="2025-08" db="UniProtKB">
        <authorList>
            <consortium name="RefSeq"/>
        </authorList>
    </citation>
    <scope>IDENTIFICATION</scope>
</reference>
<feature type="domain" description="Lipocalin/cytosolic fatty-acid binding" evidence="3">
    <location>
        <begin position="16"/>
        <end position="141"/>
    </location>
</feature>
<dbReference type="InterPro" id="IPR031259">
    <property type="entry name" value="ILBP"/>
</dbReference>
<evidence type="ECO:0000313" key="5">
    <source>
        <dbReference type="RefSeq" id="XP_012943884.1"/>
    </source>
</evidence>
<accession>A0ABM1AAB6</accession>
<dbReference type="RefSeq" id="XP_012943884.1">
    <property type="nucleotide sequence ID" value="XM_013088430.2"/>
</dbReference>
<dbReference type="Proteomes" id="UP000694888">
    <property type="component" value="Unplaced"/>
</dbReference>
<dbReference type="InterPro" id="IPR000566">
    <property type="entry name" value="Lipocln_cytosolic_FA-bd_dom"/>
</dbReference>
<name>A0ABM1AAB6_APLCA</name>
<dbReference type="CDD" id="cd00742">
    <property type="entry name" value="FABP"/>
    <property type="match status" value="1"/>
</dbReference>
<dbReference type="InterPro" id="IPR012674">
    <property type="entry name" value="Calycin"/>
</dbReference>